<accession>A0ABD5IAA9</accession>
<dbReference type="EMBL" id="JAWQCK010000010">
    <property type="protein sequence ID" value="MDW9213910.1"/>
    <property type="molecule type" value="Genomic_DNA"/>
</dbReference>
<dbReference type="AlphaFoldDB" id="A0ABD5IAA9"/>
<reference evidence="1 2" key="1">
    <citation type="submission" date="2023-10" db="EMBL/GenBank/DDBJ databases">
        <title>Draft Genome Sequence of Bacillus thuringiensis serovar. toumanoffi 4059: Identification of a Novel Cry Protein Candidate.</title>
        <authorList>
            <person name="Murdoch R.W."/>
            <person name="Gemler B."/>
            <person name="Heater B.S."/>
        </authorList>
    </citation>
    <scope>NUCLEOTIDE SEQUENCE [LARGE SCALE GENOMIC DNA]</scope>
    <source>
        <strain evidence="1 2">4059</strain>
    </source>
</reference>
<gene>
    <name evidence="1" type="ORF">BTTOUR_34760</name>
</gene>
<evidence type="ECO:0000313" key="2">
    <source>
        <dbReference type="Proteomes" id="UP001272716"/>
    </source>
</evidence>
<protein>
    <submittedName>
        <fullName evidence="1">Uncharacterized protein</fullName>
    </submittedName>
</protein>
<comment type="caution">
    <text evidence="1">The sequence shown here is derived from an EMBL/GenBank/DDBJ whole genome shotgun (WGS) entry which is preliminary data.</text>
</comment>
<organism evidence="1 2">
    <name type="scientific">Bacillus thuringiensis serovar toumanoffi</name>
    <dbReference type="NCBI Taxonomy" id="180862"/>
    <lineage>
        <taxon>Bacteria</taxon>
        <taxon>Bacillati</taxon>
        <taxon>Bacillota</taxon>
        <taxon>Bacilli</taxon>
        <taxon>Bacillales</taxon>
        <taxon>Bacillaceae</taxon>
        <taxon>Bacillus</taxon>
        <taxon>Bacillus cereus group</taxon>
    </lineage>
</organism>
<name>A0ABD5IAA9_BACTU</name>
<sequence>MMGIIVICNCCNRKKGTHPFTFLPYEETDYYCENCYNDLVLIQMHEENSDKNIIHLTHKDQK</sequence>
<dbReference type="Proteomes" id="UP001272716">
    <property type="component" value="Unassembled WGS sequence"/>
</dbReference>
<evidence type="ECO:0000313" key="1">
    <source>
        <dbReference type="EMBL" id="MDW9213910.1"/>
    </source>
</evidence>
<proteinExistence type="predicted"/>